<evidence type="ECO:0000256" key="3">
    <source>
        <dbReference type="ARBA" id="ARBA00022448"/>
    </source>
</evidence>
<dbReference type="GO" id="GO:0015031">
    <property type="term" value="P:protein transport"/>
    <property type="evidence" value="ECO:0007669"/>
    <property type="project" value="UniProtKB-KW"/>
</dbReference>
<name>A0AAW0TZM0_SCYPA</name>
<feature type="domain" description="Ubiquitin-like" evidence="11">
    <location>
        <begin position="1"/>
        <end position="74"/>
    </location>
</feature>
<dbReference type="FunFam" id="2.40.70.10:FF:000005">
    <property type="entry name" value="DNA damage inducible 1 homolog 2"/>
    <property type="match status" value="1"/>
</dbReference>
<evidence type="ECO:0000256" key="7">
    <source>
        <dbReference type="ARBA" id="ARBA00022801"/>
    </source>
</evidence>
<dbReference type="PROSITE" id="PS50030">
    <property type="entry name" value="UBA"/>
    <property type="match status" value="1"/>
</dbReference>
<feature type="compositionally biased region" description="Low complexity" evidence="9">
    <location>
        <begin position="434"/>
        <end position="452"/>
    </location>
</feature>
<dbReference type="GO" id="GO:0006508">
    <property type="term" value="P:proteolysis"/>
    <property type="evidence" value="ECO:0007669"/>
    <property type="project" value="UniProtKB-KW"/>
</dbReference>
<keyword evidence="6" id="KW-0064">Aspartyl protease</keyword>
<evidence type="ECO:0000259" key="10">
    <source>
        <dbReference type="PROSITE" id="PS50030"/>
    </source>
</evidence>
<gene>
    <name evidence="13" type="ORF">O3P69_014888</name>
</gene>
<dbReference type="GO" id="GO:0004190">
    <property type="term" value="F:aspartic-type endopeptidase activity"/>
    <property type="evidence" value="ECO:0007669"/>
    <property type="project" value="UniProtKB-KW"/>
</dbReference>
<proteinExistence type="inferred from homology"/>
<dbReference type="Gene3D" id="2.40.70.10">
    <property type="entry name" value="Acid Proteases"/>
    <property type="match status" value="1"/>
</dbReference>
<evidence type="ECO:0000256" key="6">
    <source>
        <dbReference type="ARBA" id="ARBA00022750"/>
    </source>
</evidence>
<organism evidence="13 14">
    <name type="scientific">Scylla paramamosain</name>
    <name type="common">Mud crab</name>
    <dbReference type="NCBI Taxonomy" id="85552"/>
    <lineage>
        <taxon>Eukaryota</taxon>
        <taxon>Metazoa</taxon>
        <taxon>Ecdysozoa</taxon>
        <taxon>Arthropoda</taxon>
        <taxon>Crustacea</taxon>
        <taxon>Multicrustacea</taxon>
        <taxon>Malacostraca</taxon>
        <taxon>Eumalacostraca</taxon>
        <taxon>Eucarida</taxon>
        <taxon>Decapoda</taxon>
        <taxon>Pleocyemata</taxon>
        <taxon>Brachyura</taxon>
        <taxon>Eubrachyura</taxon>
        <taxon>Portunoidea</taxon>
        <taxon>Portunidae</taxon>
        <taxon>Portuninae</taxon>
        <taxon>Scylla</taxon>
    </lineage>
</organism>
<accession>A0AAW0TZM0</accession>
<feature type="domain" description="Peptidase A2" evidence="12">
    <location>
        <begin position="292"/>
        <end position="371"/>
    </location>
</feature>
<dbReference type="InterPro" id="IPR033882">
    <property type="entry name" value="DDI1_N"/>
</dbReference>
<feature type="region of interest" description="Disordered" evidence="9">
    <location>
        <begin position="86"/>
        <end position="110"/>
    </location>
</feature>
<dbReference type="Gene3D" id="3.10.20.90">
    <property type="entry name" value="Phosphatidylinositol 3-kinase Catalytic Subunit, Chain A, domain 1"/>
    <property type="match status" value="1"/>
</dbReference>
<dbReference type="PROSITE" id="PS50053">
    <property type="entry name" value="UBIQUITIN_2"/>
    <property type="match status" value="1"/>
</dbReference>
<dbReference type="SUPFAM" id="SSF50630">
    <property type="entry name" value="Acid proteases"/>
    <property type="match status" value="1"/>
</dbReference>
<keyword evidence="8" id="KW-0653">Protein transport</keyword>
<keyword evidence="4" id="KW-0963">Cytoplasm</keyword>
<dbReference type="AlphaFoldDB" id="A0AAW0TZM0"/>
<evidence type="ECO:0008006" key="15">
    <source>
        <dbReference type="Google" id="ProtNLM"/>
    </source>
</evidence>
<evidence type="ECO:0000256" key="4">
    <source>
        <dbReference type="ARBA" id="ARBA00022490"/>
    </source>
</evidence>
<dbReference type="Pfam" id="PF09668">
    <property type="entry name" value="Asp_protease"/>
    <property type="match status" value="1"/>
</dbReference>
<dbReference type="SUPFAM" id="SSF46934">
    <property type="entry name" value="UBA-like"/>
    <property type="match status" value="1"/>
</dbReference>
<feature type="compositionally biased region" description="Low complexity" evidence="9">
    <location>
        <begin position="86"/>
        <end position="106"/>
    </location>
</feature>
<dbReference type="SUPFAM" id="SSF54236">
    <property type="entry name" value="Ubiquitin-like"/>
    <property type="match status" value="1"/>
</dbReference>
<comment type="similarity">
    <text evidence="2">Belongs to the DDI1 family.</text>
</comment>
<dbReference type="InterPro" id="IPR015940">
    <property type="entry name" value="UBA"/>
</dbReference>
<feature type="compositionally biased region" description="Low complexity" evidence="9">
    <location>
        <begin position="473"/>
        <end position="483"/>
    </location>
</feature>
<dbReference type="Pfam" id="PF24669">
    <property type="entry name" value="Ddi2_HDD"/>
    <property type="match status" value="1"/>
</dbReference>
<dbReference type="CDD" id="cd01796">
    <property type="entry name" value="Ubl_Ddi1_like"/>
    <property type="match status" value="1"/>
</dbReference>
<dbReference type="Gene3D" id="1.10.8.10">
    <property type="entry name" value="DNA helicase RuvA subunit, C-terminal domain"/>
    <property type="match status" value="1"/>
</dbReference>
<dbReference type="GO" id="GO:0005737">
    <property type="term" value="C:cytoplasm"/>
    <property type="evidence" value="ECO:0007669"/>
    <property type="project" value="UniProtKB-SubCell"/>
</dbReference>
<feature type="region of interest" description="Disordered" evidence="9">
    <location>
        <begin position="125"/>
        <end position="162"/>
    </location>
</feature>
<dbReference type="InterPro" id="IPR001995">
    <property type="entry name" value="Peptidase_A2_cat"/>
</dbReference>
<dbReference type="PANTHER" id="PTHR15397">
    <property type="entry name" value="SODIUM-GLUCOSE COTRANSPORTER REGULATORY PROTEIN -RELATED"/>
    <property type="match status" value="1"/>
</dbReference>
<dbReference type="Proteomes" id="UP001487740">
    <property type="component" value="Unassembled WGS sequence"/>
</dbReference>
<evidence type="ECO:0000259" key="12">
    <source>
        <dbReference type="PROSITE" id="PS50175"/>
    </source>
</evidence>
<evidence type="ECO:0000256" key="1">
    <source>
        <dbReference type="ARBA" id="ARBA00004496"/>
    </source>
</evidence>
<feature type="compositionally biased region" description="Low complexity" evidence="9">
    <location>
        <begin position="131"/>
        <end position="156"/>
    </location>
</feature>
<evidence type="ECO:0000256" key="9">
    <source>
        <dbReference type="SAM" id="MobiDB-lite"/>
    </source>
</evidence>
<comment type="subcellular location">
    <subcellularLocation>
        <location evidence="1">Cytoplasm</location>
    </subcellularLocation>
</comment>
<keyword evidence="3" id="KW-0813">Transport</keyword>
<keyword evidence="14" id="KW-1185">Reference proteome</keyword>
<dbReference type="SMART" id="SM00213">
    <property type="entry name" value="UBQ"/>
    <property type="match status" value="1"/>
</dbReference>
<evidence type="ECO:0000313" key="13">
    <source>
        <dbReference type="EMBL" id="KAK8392754.1"/>
    </source>
</evidence>
<feature type="compositionally biased region" description="Basic and acidic residues" evidence="9">
    <location>
        <begin position="462"/>
        <end position="472"/>
    </location>
</feature>
<dbReference type="InterPro" id="IPR029071">
    <property type="entry name" value="Ubiquitin-like_domsf"/>
</dbReference>
<feature type="region of interest" description="Disordered" evidence="9">
    <location>
        <begin position="434"/>
        <end position="503"/>
    </location>
</feature>
<keyword evidence="5" id="KW-0645">Protease</keyword>
<dbReference type="InterPro" id="IPR009060">
    <property type="entry name" value="UBA-like_sf"/>
</dbReference>
<dbReference type="InterPro" id="IPR021109">
    <property type="entry name" value="Peptidase_aspartic_dom_sf"/>
</dbReference>
<protein>
    <recommendedName>
        <fullName evidence="15">Protein DDI1 homolog 2</fullName>
    </recommendedName>
</protein>
<dbReference type="InterPro" id="IPR057273">
    <property type="entry name" value="Ddi1/2_HDD"/>
</dbReference>
<feature type="domain" description="UBA" evidence="10">
    <location>
        <begin position="496"/>
        <end position="536"/>
    </location>
</feature>
<evidence type="ECO:0000256" key="2">
    <source>
        <dbReference type="ARBA" id="ARBA00009136"/>
    </source>
</evidence>
<dbReference type="EMBL" id="JARAKH010000022">
    <property type="protein sequence ID" value="KAK8392754.1"/>
    <property type="molecule type" value="Genomic_DNA"/>
</dbReference>
<evidence type="ECO:0000259" key="11">
    <source>
        <dbReference type="PROSITE" id="PS50053"/>
    </source>
</evidence>
<evidence type="ECO:0000256" key="8">
    <source>
        <dbReference type="ARBA" id="ARBA00022927"/>
    </source>
</evidence>
<evidence type="ECO:0000256" key="5">
    <source>
        <dbReference type="ARBA" id="ARBA00022670"/>
    </source>
</evidence>
<dbReference type="CDD" id="cd05479">
    <property type="entry name" value="RP_DDI"/>
    <property type="match status" value="1"/>
</dbReference>
<dbReference type="InterPro" id="IPR000626">
    <property type="entry name" value="Ubiquitin-like_dom"/>
</dbReference>
<comment type="caution">
    <text evidence="13">The sequence shown here is derived from an EMBL/GenBank/DDBJ whole genome shotgun (WGS) entry which is preliminary data.</text>
</comment>
<reference evidence="13 14" key="1">
    <citation type="submission" date="2023-03" db="EMBL/GenBank/DDBJ databases">
        <title>High-quality genome of Scylla paramamosain provides insights in environmental adaptation.</title>
        <authorList>
            <person name="Zhang L."/>
        </authorList>
    </citation>
    <scope>NUCLEOTIDE SEQUENCE [LARGE SCALE GENOMIC DNA]</scope>
    <source>
        <strain evidence="13">LZ_2023a</strain>
        <tissue evidence="13">Muscle</tissue>
    </source>
</reference>
<dbReference type="PANTHER" id="PTHR15397:SF3">
    <property type="entry name" value="DNA DAMAGE INDUCIBLE 1 HOMOLOG 2"/>
    <property type="match status" value="1"/>
</dbReference>
<dbReference type="InterPro" id="IPR019103">
    <property type="entry name" value="Peptidase_aspartic_DDI1-type"/>
</dbReference>
<dbReference type="PROSITE" id="PS50175">
    <property type="entry name" value="ASP_PROT_RETROV"/>
    <property type="match status" value="1"/>
</dbReference>
<sequence>MRLSVNIETQTILLEVAEDLELENFKALVEMEAGIPAKDMFVIFNAQQLSDDKKTLKDYGVKDGELLMVLRRETLLGHAAQFVQQRRQQQGQQTQQQQQQRQQRGGSVPAAVGQIDFSSIQLPRHLQRGGNSTSTNTTATSPTLGAGARAAAPPTASQDGEGAANLDLREMGLGGADDDPAVIRDVLLANPEQLALLKYNNPKLAEAVTSGDLEKFATVLREQQEVRRNREQQRIRLLTADPFDMEAQRLIANEIQQENINSNMETAMEYNPESFGLVHMLYINCKVNGHDVKAFIDSGAQMTIMSQACAERCSIMRLVDTRWAGVAKGVGTQPIIGRVHLVQIQIEGDFLASSFAIMADQPMDMLLGLDVMKRHQMSIDLKNNQLHIGTTGTSTAFLSESELPDCGRLTRLNEEEARLQSERMAEDRALAEALAASAKEGAGTSGEGTEAGNQDPNTNKGESAKENTKEEAATSTAATSPSPQLQAANPDPPMDNFSESDVQEIIGLGFSRSQAVEELRRQNGNKTQAMAALFVKSLKM</sequence>
<keyword evidence="7" id="KW-0378">Hydrolase</keyword>
<evidence type="ECO:0000313" key="14">
    <source>
        <dbReference type="Proteomes" id="UP001487740"/>
    </source>
</evidence>
<dbReference type="Pfam" id="PF00240">
    <property type="entry name" value="ubiquitin"/>
    <property type="match status" value="1"/>
</dbReference>